<name>A0A1X6X8G0_9MICO</name>
<reference evidence="2" key="1">
    <citation type="submission" date="2017-02" db="EMBL/GenBank/DDBJ databases">
        <authorList>
            <person name="Dridi B."/>
        </authorList>
    </citation>
    <scope>NUCLEOTIDE SEQUENCE [LARGE SCALE GENOMIC DNA]</scope>
    <source>
        <strain evidence="2">B Co 03.10</strain>
    </source>
</reference>
<evidence type="ECO:0000313" key="1">
    <source>
        <dbReference type="EMBL" id="SLM95532.1"/>
    </source>
</evidence>
<dbReference type="RefSeq" id="WP_087005568.1">
    <property type="nucleotide sequence ID" value="NZ_FWFF01000005.1"/>
</dbReference>
<dbReference type="EMBL" id="FWFF01000005">
    <property type="protein sequence ID" value="SLM95532.1"/>
    <property type="molecule type" value="Genomic_DNA"/>
</dbReference>
<dbReference type="InterPro" id="IPR041289">
    <property type="entry name" value="Bact_RF_family3"/>
</dbReference>
<dbReference type="Proteomes" id="UP000196581">
    <property type="component" value="Unassembled WGS sequence"/>
</dbReference>
<keyword evidence="2" id="KW-1185">Reference proteome</keyword>
<evidence type="ECO:0000313" key="2">
    <source>
        <dbReference type="Proteomes" id="UP000196581"/>
    </source>
</evidence>
<dbReference type="AlphaFoldDB" id="A0A1X6X8G0"/>
<gene>
    <name evidence="1" type="ORF">FM105_04900</name>
</gene>
<protein>
    <submittedName>
        <fullName evidence="1">Uncharacterized protein</fullName>
    </submittedName>
</protein>
<dbReference type="Pfam" id="PF18845">
    <property type="entry name" value="baeRF_family3"/>
    <property type="match status" value="1"/>
</dbReference>
<sequence>MTTNPQGIVDTLAFDTVVEADAVPGPKVTFYVPTEVRSTTADTSAAILAAQVKTAASRLREEGLSEEEAFALLAPVRELVSDSTYWRQQSRGLVVFAAAGFHSANRIPIEVADDVTVGERFHVRPVVPVVENAGRAYVLALSKNSVRLFDATRNSIEQLPQGDIPTDFDDVIGELPEPQLQHRSIGAGQAAFHGHGGADEADTMLTEKFLRAVGEAVAARLGTARSQPLVLASVAEYLSIFRSVCPYPVIHDEVIAGNPEHTAPDALRSEAWKRLGARSEAVEKEESERALTQAHNGRGSFDLAEIAAAAQEGRVDTLFLPRDGQRLSSPDASELADEAVLATVRARGAVRTWDAWEWSADAIATFRY</sequence>
<proteinExistence type="predicted"/>
<accession>A0A1X6X8G0</accession>
<organism evidence="1 2">
    <name type="scientific">Brevibacterium yomogidense</name>
    <dbReference type="NCBI Taxonomy" id="946573"/>
    <lineage>
        <taxon>Bacteria</taxon>
        <taxon>Bacillati</taxon>
        <taxon>Actinomycetota</taxon>
        <taxon>Actinomycetes</taxon>
        <taxon>Micrococcales</taxon>
        <taxon>Brevibacteriaceae</taxon>
        <taxon>Brevibacterium</taxon>
    </lineage>
</organism>